<name>A0A1M5A765_9FIRM</name>
<keyword evidence="1" id="KW-0645">Protease</keyword>
<organism evidence="1 2">
    <name type="scientific">Schwartzia succinivorans DSM 10502</name>
    <dbReference type="NCBI Taxonomy" id="1123243"/>
    <lineage>
        <taxon>Bacteria</taxon>
        <taxon>Bacillati</taxon>
        <taxon>Bacillota</taxon>
        <taxon>Negativicutes</taxon>
        <taxon>Selenomonadales</taxon>
        <taxon>Selenomonadaceae</taxon>
        <taxon>Schwartzia</taxon>
    </lineage>
</organism>
<dbReference type="InterPro" id="IPR008969">
    <property type="entry name" value="CarboxyPept-like_regulatory"/>
</dbReference>
<protein>
    <submittedName>
        <fullName evidence="1">Carboxypeptidase regulatory-like domain-containing protein</fullName>
    </submittedName>
</protein>
<dbReference type="SUPFAM" id="SSF49464">
    <property type="entry name" value="Carboxypeptidase regulatory domain-like"/>
    <property type="match status" value="2"/>
</dbReference>
<dbReference type="Pfam" id="PF13620">
    <property type="entry name" value="CarboxypepD_reg"/>
    <property type="match status" value="1"/>
</dbReference>
<gene>
    <name evidence="1" type="ORF">SAMN02745190_02233</name>
</gene>
<dbReference type="Gene3D" id="2.60.40.1120">
    <property type="entry name" value="Carboxypeptidase-like, regulatory domain"/>
    <property type="match status" value="1"/>
</dbReference>
<dbReference type="Proteomes" id="UP000184404">
    <property type="component" value="Unassembled WGS sequence"/>
</dbReference>
<accession>A0A1M5A765</accession>
<proteinExistence type="predicted"/>
<evidence type="ECO:0000313" key="1">
    <source>
        <dbReference type="EMBL" id="SHF25977.1"/>
    </source>
</evidence>
<dbReference type="STRING" id="1123243.SAMN02745190_02233"/>
<sequence length="210" mass="22760">MKQIKQIMIIFVMCAFSLVSIGGTAHASLLGDIIGGINALGGAPNGYVVISGKVVGDGLEPLAGVVVEHSADKTGKIVSSITDENGNYSIKIPKDAKGYLTYKLINYRTIRIYDYAYNDSVINQHMHFDSLTGKVLDPEGYPVEGAVLSFEQDGGRSGIITVQTDENGNYEVHIPEDYKYYWVTIKCDGYDVVRTTVHGVGGQVANFSLK</sequence>
<keyword evidence="2" id="KW-1185">Reference proteome</keyword>
<dbReference type="OrthoDB" id="1684275at2"/>
<dbReference type="GO" id="GO:0004180">
    <property type="term" value="F:carboxypeptidase activity"/>
    <property type="evidence" value="ECO:0007669"/>
    <property type="project" value="UniProtKB-KW"/>
</dbReference>
<keyword evidence="1" id="KW-0121">Carboxypeptidase</keyword>
<evidence type="ECO:0000313" key="2">
    <source>
        <dbReference type="Proteomes" id="UP000184404"/>
    </source>
</evidence>
<dbReference type="AlphaFoldDB" id="A0A1M5A765"/>
<keyword evidence="1" id="KW-0378">Hydrolase</keyword>
<dbReference type="RefSeq" id="WP_072936335.1">
    <property type="nucleotide sequence ID" value="NZ_FQUG01000010.1"/>
</dbReference>
<reference evidence="1 2" key="1">
    <citation type="submission" date="2016-11" db="EMBL/GenBank/DDBJ databases">
        <authorList>
            <person name="Jaros S."/>
            <person name="Januszkiewicz K."/>
            <person name="Wedrychowicz H."/>
        </authorList>
    </citation>
    <scope>NUCLEOTIDE SEQUENCE [LARGE SCALE GENOMIC DNA]</scope>
    <source>
        <strain evidence="1 2">DSM 10502</strain>
    </source>
</reference>
<dbReference type="EMBL" id="FQUG01000010">
    <property type="protein sequence ID" value="SHF25977.1"/>
    <property type="molecule type" value="Genomic_DNA"/>
</dbReference>